<organism evidence="3 5">
    <name type="scientific">Leptospira perolatii</name>
    <dbReference type="NCBI Taxonomy" id="2023191"/>
    <lineage>
        <taxon>Bacteria</taxon>
        <taxon>Pseudomonadati</taxon>
        <taxon>Spirochaetota</taxon>
        <taxon>Spirochaetia</taxon>
        <taxon>Leptospirales</taxon>
        <taxon>Leptospiraceae</taxon>
        <taxon>Leptospira</taxon>
    </lineage>
</organism>
<dbReference type="Pfam" id="PF24199">
    <property type="entry name" value="DUF7424"/>
    <property type="match status" value="1"/>
</dbReference>
<dbReference type="EMBL" id="NPDY01000002">
    <property type="protein sequence ID" value="PJZ70615.1"/>
    <property type="molecule type" value="Genomic_DNA"/>
</dbReference>
<keyword evidence="4" id="KW-1185">Reference proteome</keyword>
<dbReference type="Proteomes" id="UP000231962">
    <property type="component" value="Unassembled WGS sequence"/>
</dbReference>
<evidence type="ECO:0000313" key="4">
    <source>
        <dbReference type="Proteomes" id="UP000231962"/>
    </source>
</evidence>
<comment type="caution">
    <text evidence="3">The sequence shown here is derived from an EMBL/GenBank/DDBJ whole genome shotgun (WGS) entry which is preliminary data.</text>
</comment>
<gene>
    <name evidence="2" type="ORF">CH360_03480</name>
    <name evidence="3" type="ORF">CH373_06620</name>
</gene>
<reference evidence="4 5" key="1">
    <citation type="submission" date="2017-07" db="EMBL/GenBank/DDBJ databases">
        <title>Leptospira spp. isolated from tropical soils.</title>
        <authorList>
            <person name="Thibeaux R."/>
            <person name="Iraola G."/>
            <person name="Ferres I."/>
            <person name="Bierque E."/>
            <person name="Girault D."/>
            <person name="Soupe-Gilbert M.-E."/>
            <person name="Picardeau M."/>
            <person name="Goarant C."/>
        </authorList>
    </citation>
    <scope>NUCLEOTIDE SEQUENCE [LARGE SCALE GENOMIC DNA]</scope>
    <source>
        <strain evidence="3 5">FH1-B-B1</strain>
        <strain evidence="2 4">FH1-B-C1</strain>
    </source>
</reference>
<evidence type="ECO:0000313" key="2">
    <source>
        <dbReference type="EMBL" id="PJZ70615.1"/>
    </source>
</evidence>
<dbReference type="AlphaFoldDB" id="A0A2M9ZP32"/>
<evidence type="ECO:0000313" key="5">
    <source>
        <dbReference type="Proteomes" id="UP000231990"/>
    </source>
</evidence>
<evidence type="ECO:0000259" key="1">
    <source>
        <dbReference type="Pfam" id="PF24199"/>
    </source>
</evidence>
<dbReference type="RefSeq" id="WP_100712623.1">
    <property type="nucleotide sequence ID" value="NZ_NPDY01000002.1"/>
</dbReference>
<sequence>MNEKLDSKEIQIARFRSSSRLSSKMLFAVLTLVALATLLCKYSITGEIFVSDILDIASSKSNKTVYANSSLKFGVSSQEQCEEDKEFLIKTIGQQFKDLKDARCTKQEYENFFEASIKIPMVKLEDKEFKPQPGLLNITVKVADKIKVGLYLSSESFNSLKTAIKEKYWSTINIDEFTLGMNLVNDSKTKLKIEVASVYMDNKPFPKLEAVDIEPKSKVSLRLSNVLRDAVYENGKGDFLQLAKQ</sequence>
<protein>
    <recommendedName>
        <fullName evidence="1">DUF7424 domain-containing protein</fullName>
    </recommendedName>
</protein>
<proteinExistence type="predicted"/>
<feature type="domain" description="DUF7424" evidence="1">
    <location>
        <begin position="44"/>
        <end position="240"/>
    </location>
</feature>
<dbReference type="EMBL" id="NPDZ01000003">
    <property type="protein sequence ID" value="PJZ73827.1"/>
    <property type="molecule type" value="Genomic_DNA"/>
</dbReference>
<name>A0A2M9ZP32_9LEPT</name>
<dbReference type="Proteomes" id="UP000231990">
    <property type="component" value="Unassembled WGS sequence"/>
</dbReference>
<dbReference type="InterPro" id="IPR055847">
    <property type="entry name" value="DUF7424"/>
</dbReference>
<accession>A0A2M9ZP32</accession>
<evidence type="ECO:0000313" key="3">
    <source>
        <dbReference type="EMBL" id="PJZ73827.1"/>
    </source>
</evidence>